<evidence type="ECO:0000313" key="1">
    <source>
        <dbReference type="EMBL" id="WTU73588.1"/>
    </source>
</evidence>
<name>A0AAU2JME0_9ACTN</name>
<accession>A0AAU2JME0</accession>
<dbReference type="AlphaFoldDB" id="A0AAU2JME0"/>
<organism evidence="1">
    <name type="scientific">Streptomyces sp. NBC_00049</name>
    <dbReference type="NCBI Taxonomy" id="2903617"/>
    <lineage>
        <taxon>Bacteria</taxon>
        <taxon>Bacillati</taxon>
        <taxon>Actinomycetota</taxon>
        <taxon>Actinomycetes</taxon>
        <taxon>Kitasatosporales</taxon>
        <taxon>Streptomycetaceae</taxon>
        <taxon>Streptomyces</taxon>
    </lineage>
</organism>
<dbReference type="EMBL" id="CP108264">
    <property type="protein sequence ID" value="WTU73588.1"/>
    <property type="molecule type" value="Genomic_DNA"/>
</dbReference>
<sequence>MSDVSREFSVQSGIIVNLPVGATFELANGTWTVAEITGAGTHHWSVKVRRLD</sequence>
<proteinExistence type="predicted"/>
<reference evidence="1" key="1">
    <citation type="submission" date="2022-10" db="EMBL/GenBank/DDBJ databases">
        <title>The complete genomes of actinobacterial strains from the NBC collection.</title>
        <authorList>
            <person name="Joergensen T.S."/>
            <person name="Alvarez Arevalo M."/>
            <person name="Sterndorff E.B."/>
            <person name="Faurdal D."/>
            <person name="Vuksanovic O."/>
            <person name="Mourched A.-S."/>
            <person name="Charusanti P."/>
            <person name="Shaw S."/>
            <person name="Blin K."/>
            <person name="Weber T."/>
        </authorList>
    </citation>
    <scope>NUCLEOTIDE SEQUENCE</scope>
    <source>
        <strain evidence="1">NBC_00049</strain>
    </source>
</reference>
<gene>
    <name evidence="1" type="ORF">OG327_09690</name>
</gene>
<protein>
    <submittedName>
        <fullName evidence="1">Uncharacterized protein</fullName>
    </submittedName>
</protein>